<accession>A0A2W4ZEI2</accession>
<dbReference type="PANTHER" id="PTHR48100:SF1">
    <property type="entry name" value="HISTIDINE PHOSPHATASE FAMILY PROTEIN-RELATED"/>
    <property type="match status" value="1"/>
</dbReference>
<dbReference type="InterPro" id="IPR001345">
    <property type="entry name" value="PG/BPGM_mutase_AS"/>
</dbReference>
<dbReference type="InterPro" id="IPR050275">
    <property type="entry name" value="PGM_Phosphatase"/>
</dbReference>
<keyword evidence="1" id="KW-0324">Glycolysis</keyword>
<sequence>MATQPPAPRNPADRRGRDFIARHGETVYNIAQRMQGDHPHTPLTRTGFAQADAMGAALRDLLGVKPGLTLWASSAGRALQTLAIIAEHLELDWHAARTDDRLVEIGMGEWSGRYYRELTGPHADFLDVDARLYRRPAPGGEWYDAIAARVGAWAADTADDPGDRLVIMHGMSSRVLRGVLTGAPVDPRFDAPVADDLPQGSIALIEGGRETLAYLGSGRASLAAPA</sequence>
<gene>
    <name evidence="3" type="ORF">DI632_03940</name>
</gene>
<dbReference type="PANTHER" id="PTHR48100">
    <property type="entry name" value="BROAD-SPECIFICITY PHOSPHATASE YOR283W-RELATED"/>
    <property type="match status" value="1"/>
</dbReference>
<dbReference type="SMART" id="SM00855">
    <property type="entry name" value="PGAM"/>
    <property type="match status" value="1"/>
</dbReference>
<dbReference type="InterPro" id="IPR029033">
    <property type="entry name" value="His_PPase_superfam"/>
</dbReference>
<dbReference type="InterPro" id="IPR013078">
    <property type="entry name" value="His_Pase_superF_clade-1"/>
</dbReference>
<dbReference type="CDD" id="cd07067">
    <property type="entry name" value="HP_PGM_like"/>
    <property type="match status" value="1"/>
</dbReference>
<evidence type="ECO:0000313" key="4">
    <source>
        <dbReference type="Proteomes" id="UP000248614"/>
    </source>
</evidence>
<name>A0A2W4ZEI2_9SPHN</name>
<keyword evidence="2" id="KW-0413">Isomerase</keyword>
<evidence type="ECO:0000313" key="3">
    <source>
        <dbReference type="EMBL" id="PZO79787.1"/>
    </source>
</evidence>
<dbReference type="Proteomes" id="UP000248614">
    <property type="component" value="Unassembled WGS sequence"/>
</dbReference>
<proteinExistence type="predicted"/>
<dbReference type="GO" id="GO:0005737">
    <property type="term" value="C:cytoplasm"/>
    <property type="evidence" value="ECO:0007669"/>
    <property type="project" value="TreeGrafter"/>
</dbReference>
<dbReference type="GO" id="GO:0016791">
    <property type="term" value="F:phosphatase activity"/>
    <property type="evidence" value="ECO:0007669"/>
    <property type="project" value="TreeGrafter"/>
</dbReference>
<evidence type="ECO:0000256" key="1">
    <source>
        <dbReference type="ARBA" id="ARBA00023152"/>
    </source>
</evidence>
<dbReference type="AlphaFoldDB" id="A0A2W4ZEI2"/>
<comment type="caution">
    <text evidence="3">The sequence shown here is derived from an EMBL/GenBank/DDBJ whole genome shotgun (WGS) entry which is preliminary data.</text>
</comment>
<evidence type="ECO:0000256" key="2">
    <source>
        <dbReference type="ARBA" id="ARBA00023235"/>
    </source>
</evidence>
<dbReference type="Pfam" id="PF00300">
    <property type="entry name" value="His_Phos_1"/>
    <property type="match status" value="1"/>
</dbReference>
<dbReference type="EMBL" id="QFNF01000006">
    <property type="protein sequence ID" value="PZO79787.1"/>
    <property type="molecule type" value="Genomic_DNA"/>
</dbReference>
<dbReference type="Gene3D" id="3.40.50.1240">
    <property type="entry name" value="Phosphoglycerate mutase-like"/>
    <property type="match status" value="1"/>
</dbReference>
<reference evidence="3 4" key="1">
    <citation type="submission" date="2017-08" db="EMBL/GenBank/DDBJ databases">
        <title>Infants hospitalized years apart are colonized by the same room-sourced microbial strains.</title>
        <authorList>
            <person name="Brooks B."/>
            <person name="Olm M.R."/>
            <person name="Firek B.A."/>
            <person name="Baker R."/>
            <person name="Thomas B.C."/>
            <person name="Morowitz M.J."/>
            <person name="Banfield J.F."/>
        </authorList>
    </citation>
    <scope>NUCLEOTIDE SEQUENCE [LARGE SCALE GENOMIC DNA]</scope>
    <source>
        <strain evidence="3">S2_018_000_R3_110</strain>
    </source>
</reference>
<dbReference type="PROSITE" id="PS00175">
    <property type="entry name" value="PG_MUTASE"/>
    <property type="match status" value="1"/>
</dbReference>
<protein>
    <submittedName>
        <fullName evidence="3">Histidine phosphatase family protein</fullName>
    </submittedName>
</protein>
<organism evidence="3 4">
    <name type="scientific">Sphingomonas hengshuiensis</name>
    <dbReference type="NCBI Taxonomy" id="1609977"/>
    <lineage>
        <taxon>Bacteria</taxon>
        <taxon>Pseudomonadati</taxon>
        <taxon>Pseudomonadota</taxon>
        <taxon>Alphaproteobacteria</taxon>
        <taxon>Sphingomonadales</taxon>
        <taxon>Sphingomonadaceae</taxon>
        <taxon>Sphingomonas</taxon>
    </lineage>
</organism>
<dbReference type="SUPFAM" id="SSF53254">
    <property type="entry name" value="Phosphoglycerate mutase-like"/>
    <property type="match status" value="1"/>
</dbReference>